<dbReference type="Gene3D" id="3.50.50.60">
    <property type="entry name" value="FAD/NAD(P)-binding domain"/>
    <property type="match status" value="1"/>
</dbReference>
<accession>A0A6N7LS18</accession>
<evidence type="ECO:0000259" key="3">
    <source>
        <dbReference type="Pfam" id="PF01494"/>
    </source>
</evidence>
<keyword evidence="1" id="KW-0560">Oxidoreductase</keyword>
<dbReference type="InterPro" id="IPR050493">
    <property type="entry name" value="FAD-dep_Monooxygenase_BioMet"/>
</dbReference>
<dbReference type="Proteomes" id="UP000469421">
    <property type="component" value="Unassembled WGS sequence"/>
</dbReference>
<dbReference type="SUPFAM" id="SSF51905">
    <property type="entry name" value="FAD/NAD(P)-binding domain"/>
    <property type="match status" value="1"/>
</dbReference>
<dbReference type="GO" id="GO:0004497">
    <property type="term" value="F:monooxygenase activity"/>
    <property type="evidence" value="ECO:0007669"/>
    <property type="project" value="UniProtKB-KW"/>
</dbReference>
<dbReference type="AlphaFoldDB" id="A0A6N7LS18"/>
<dbReference type="InterPro" id="IPR002938">
    <property type="entry name" value="FAD-bd"/>
</dbReference>
<reference evidence="4 5" key="1">
    <citation type="submission" date="2019-10" db="EMBL/GenBank/DDBJ databases">
        <title>Alcanivorax sp.PA15-N-34 draft genome sequence.</title>
        <authorList>
            <person name="Liao X."/>
            <person name="Shao Z."/>
        </authorList>
    </citation>
    <scope>NUCLEOTIDE SEQUENCE [LARGE SCALE GENOMIC DNA]</scope>
    <source>
        <strain evidence="4 5">PA15-N-34</strain>
    </source>
</reference>
<dbReference type="SUPFAM" id="SSF54373">
    <property type="entry name" value="FAD-linked reductases, C-terminal domain"/>
    <property type="match status" value="1"/>
</dbReference>
<dbReference type="PANTHER" id="PTHR13789">
    <property type="entry name" value="MONOOXYGENASE"/>
    <property type="match status" value="1"/>
</dbReference>
<evidence type="ECO:0000256" key="1">
    <source>
        <dbReference type="ARBA" id="ARBA00023002"/>
    </source>
</evidence>
<dbReference type="Pfam" id="PF01494">
    <property type="entry name" value="FAD_binding_3"/>
    <property type="match status" value="1"/>
</dbReference>
<comment type="caution">
    <text evidence="4">The sequence shown here is derived from an EMBL/GenBank/DDBJ whole genome shotgun (WGS) entry which is preliminary data.</text>
</comment>
<gene>
    <name evidence="4" type="ORF">GFN93_07045</name>
</gene>
<keyword evidence="5" id="KW-1185">Reference proteome</keyword>
<dbReference type="RefSeq" id="WP_153500071.1">
    <property type="nucleotide sequence ID" value="NZ_WIRE01000001.1"/>
</dbReference>
<evidence type="ECO:0000313" key="4">
    <source>
        <dbReference type="EMBL" id="MQX53002.1"/>
    </source>
</evidence>
<dbReference type="NCBIfam" id="NF005720">
    <property type="entry name" value="PRK07538.1"/>
    <property type="match status" value="1"/>
</dbReference>
<dbReference type="EMBL" id="WIRE01000001">
    <property type="protein sequence ID" value="MQX53002.1"/>
    <property type="molecule type" value="Genomic_DNA"/>
</dbReference>
<keyword evidence="2" id="KW-0503">Monooxygenase</keyword>
<dbReference type="InterPro" id="IPR036188">
    <property type="entry name" value="FAD/NAD-bd_sf"/>
</dbReference>
<evidence type="ECO:0000256" key="2">
    <source>
        <dbReference type="ARBA" id="ARBA00023033"/>
    </source>
</evidence>
<dbReference type="Gene3D" id="3.30.9.30">
    <property type="match status" value="1"/>
</dbReference>
<feature type="domain" description="FAD-binding" evidence="3">
    <location>
        <begin position="4"/>
        <end position="348"/>
    </location>
</feature>
<dbReference type="GO" id="GO:0071949">
    <property type="term" value="F:FAD binding"/>
    <property type="evidence" value="ECO:0007669"/>
    <property type="project" value="InterPro"/>
</dbReference>
<dbReference type="PANTHER" id="PTHR13789:SF268">
    <property type="entry name" value="5-METHYLPHENAZINE-1-CARBOXYLATE 1-MONOOXYGENASE"/>
    <property type="match status" value="1"/>
</dbReference>
<proteinExistence type="predicted"/>
<protein>
    <submittedName>
        <fullName evidence="4">Flavin-dependent oxidoreductase</fullName>
    </submittedName>
</protein>
<dbReference type="PRINTS" id="PR00420">
    <property type="entry name" value="RNGMNOXGNASE"/>
</dbReference>
<evidence type="ECO:0000313" key="5">
    <source>
        <dbReference type="Proteomes" id="UP000469421"/>
    </source>
</evidence>
<name>A0A6N7LS18_9GAMM</name>
<organism evidence="4 5">
    <name type="scientific">Alcanivorax sediminis</name>
    <dbReference type="NCBI Taxonomy" id="2663008"/>
    <lineage>
        <taxon>Bacteria</taxon>
        <taxon>Pseudomonadati</taxon>
        <taxon>Pseudomonadota</taxon>
        <taxon>Gammaproteobacteria</taxon>
        <taxon>Oceanospirillales</taxon>
        <taxon>Alcanivoracaceae</taxon>
        <taxon>Alcanivorax</taxon>
    </lineage>
</organism>
<sequence>MMKIGLIGGGVGGLTLALSLVKEGYRDIHIFESSKEISELGVGINILPHAMRIMDGLGLLESLVEASVETESLSYYTQKGQLILSDQRGVNAGYSWPQISIHRSALIQILYSAVIEELGKEKIHTDCRLTGFESQPGTPVIASFSERNEEFDLLVGCDGIHSEVRKTMYPNEGAPKWDGITMWRGVSWMPASSVFESMIIAGKSEHRMVMYPIKKEPDGQYLVNWVAKHKTSSAQEMPRQDWVHKVDKREIPEHFNNFEFLKISELIAKSEAIYKYPQVDRDPLPAWHYNNVTLLGDAAHPMYPSGSNGASQAILDCESFVCSLKEEKDLGAALTRYEEERRTATSEIVLKNRKAGPERCIDVVEERAPNGFDDISQVISKDELESILQDYKKVAGFDRNTLGNFKKPVSA</sequence>